<comment type="caution">
    <text evidence="2">The sequence shown here is derived from an EMBL/GenBank/DDBJ whole genome shotgun (WGS) entry which is preliminary data.</text>
</comment>
<dbReference type="PRINTS" id="PR00081">
    <property type="entry name" value="GDHRDH"/>
</dbReference>
<dbReference type="Gene3D" id="3.40.50.720">
    <property type="entry name" value="NAD(P)-binding Rossmann-like Domain"/>
    <property type="match status" value="1"/>
</dbReference>
<organism evidence="2 3">
    <name type="scientific">Podospora fimiseda</name>
    <dbReference type="NCBI Taxonomy" id="252190"/>
    <lineage>
        <taxon>Eukaryota</taxon>
        <taxon>Fungi</taxon>
        <taxon>Dikarya</taxon>
        <taxon>Ascomycota</taxon>
        <taxon>Pezizomycotina</taxon>
        <taxon>Sordariomycetes</taxon>
        <taxon>Sordariomycetidae</taxon>
        <taxon>Sordariales</taxon>
        <taxon>Podosporaceae</taxon>
        <taxon>Podospora</taxon>
    </lineage>
</organism>
<evidence type="ECO:0000256" key="1">
    <source>
        <dbReference type="ARBA" id="ARBA00023002"/>
    </source>
</evidence>
<dbReference type="InterPro" id="IPR002347">
    <property type="entry name" value="SDR_fam"/>
</dbReference>
<sequence length="346" mass="38265">MALQLTKYISELSIPPSYFIHHFRSQLFTKLPLPSTPYTDKTIIVTGGNRGLGLEAVKHYVRLNAARVIIACRSTESGEEAKASIINNSNIEVWPLDLCSFESVKAFCKKASKDLDRLDVLLLNAGVAMGDNLEFAEGYETTITTNVISTFFMAVKSLPLLRKTGIEKNETSHLTIVASEAHYFTGFKERFEDKIFETFKKQDQNYYWGDRYGVSKLLDVLLTRELAEKLDQKPGGGEKIPIIVNSVNPGLCGATSLFRSVPWFVGLVLSVLGWISARSSDMGARILIAAAEGGRETHGKYIDAGKVHDPSPFVLSEEGKKTGEKAWDELMEILEGIEPGSTFMLG</sequence>
<dbReference type="Pfam" id="PF00106">
    <property type="entry name" value="adh_short"/>
    <property type="match status" value="1"/>
</dbReference>
<keyword evidence="3" id="KW-1185">Reference proteome</keyword>
<dbReference type="GO" id="GO:0016491">
    <property type="term" value="F:oxidoreductase activity"/>
    <property type="evidence" value="ECO:0007669"/>
    <property type="project" value="UniProtKB-KW"/>
</dbReference>
<dbReference type="PANTHER" id="PTHR43157:SF31">
    <property type="entry name" value="PHOSPHATIDYLINOSITOL-GLYCAN BIOSYNTHESIS CLASS F PROTEIN"/>
    <property type="match status" value="1"/>
</dbReference>
<gene>
    <name evidence="2" type="ORF">QBC38DRAFT_474165</name>
</gene>
<accession>A0AAN7BS73</accession>
<reference evidence="2" key="1">
    <citation type="journal article" date="2023" name="Mol. Phylogenet. Evol.">
        <title>Genome-scale phylogeny and comparative genomics of the fungal order Sordariales.</title>
        <authorList>
            <person name="Hensen N."/>
            <person name="Bonometti L."/>
            <person name="Westerberg I."/>
            <person name="Brannstrom I.O."/>
            <person name="Guillou S."/>
            <person name="Cros-Aarteil S."/>
            <person name="Calhoun S."/>
            <person name="Haridas S."/>
            <person name="Kuo A."/>
            <person name="Mondo S."/>
            <person name="Pangilinan J."/>
            <person name="Riley R."/>
            <person name="LaButti K."/>
            <person name="Andreopoulos B."/>
            <person name="Lipzen A."/>
            <person name="Chen C."/>
            <person name="Yan M."/>
            <person name="Daum C."/>
            <person name="Ng V."/>
            <person name="Clum A."/>
            <person name="Steindorff A."/>
            <person name="Ohm R.A."/>
            <person name="Martin F."/>
            <person name="Silar P."/>
            <person name="Natvig D.O."/>
            <person name="Lalanne C."/>
            <person name="Gautier V."/>
            <person name="Ament-Velasquez S.L."/>
            <person name="Kruys A."/>
            <person name="Hutchinson M.I."/>
            <person name="Powell A.J."/>
            <person name="Barry K."/>
            <person name="Miller A.N."/>
            <person name="Grigoriev I.V."/>
            <person name="Debuchy R."/>
            <person name="Gladieux P."/>
            <person name="Hiltunen Thoren M."/>
            <person name="Johannesson H."/>
        </authorList>
    </citation>
    <scope>NUCLEOTIDE SEQUENCE</scope>
    <source>
        <strain evidence="2">CBS 990.96</strain>
    </source>
</reference>
<reference evidence="2" key="2">
    <citation type="submission" date="2023-05" db="EMBL/GenBank/DDBJ databases">
        <authorList>
            <consortium name="Lawrence Berkeley National Laboratory"/>
            <person name="Steindorff A."/>
            <person name="Hensen N."/>
            <person name="Bonometti L."/>
            <person name="Westerberg I."/>
            <person name="Brannstrom I.O."/>
            <person name="Guillou S."/>
            <person name="Cros-Aarteil S."/>
            <person name="Calhoun S."/>
            <person name="Haridas S."/>
            <person name="Kuo A."/>
            <person name="Mondo S."/>
            <person name="Pangilinan J."/>
            <person name="Riley R."/>
            <person name="Labutti K."/>
            <person name="Andreopoulos B."/>
            <person name="Lipzen A."/>
            <person name="Chen C."/>
            <person name="Yanf M."/>
            <person name="Daum C."/>
            <person name="Ng V."/>
            <person name="Clum A."/>
            <person name="Ohm R."/>
            <person name="Martin F."/>
            <person name="Silar P."/>
            <person name="Natvig D."/>
            <person name="Lalanne C."/>
            <person name="Gautier V."/>
            <person name="Ament-Velasquez S.L."/>
            <person name="Kruys A."/>
            <person name="Hutchinson M.I."/>
            <person name="Powell A.J."/>
            <person name="Barry K."/>
            <person name="Miller A.N."/>
            <person name="Grigoriev I.V."/>
            <person name="Debuchy R."/>
            <person name="Gladieux P."/>
            <person name="Thoren M.H."/>
            <person name="Johannesson H."/>
        </authorList>
    </citation>
    <scope>NUCLEOTIDE SEQUENCE</scope>
    <source>
        <strain evidence="2">CBS 990.96</strain>
    </source>
</reference>
<evidence type="ECO:0000313" key="3">
    <source>
        <dbReference type="Proteomes" id="UP001301958"/>
    </source>
</evidence>
<name>A0AAN7BS73_9PEZI</name>
<protein>
    <submittedName>
        <fullName evidence="2">Uncharacterized protein</fullName>
    </submittedName>
</protein>
<dbReference type="SUPFAM" id="SSF51735">
    <property type="entry name" value="NAD(P)-binding Rossmann-fold domains"/>
    <property type="match status" value="1"/>
</dbReference>
<evidence type="ECO:0000313" key="2">
    <source>
        <dbReference type="EMBL" id="KAK4228726.1"/>
    </source>
</evidence>
<dbReference type="AlphaFoldDB" id="A0AAN7BS73"/>
<keyword evidence="1" id="KW-0560">Oxidoreductase</keyword>
<proteinExistence type="predicted"/>
<dbReference type="Proteomes" id="UP001301958">
    <property type="component" value="Unassembled WGS sequence"/>
</dbReference>
<dbReference type="InterPro" id="IPR036291">
    <property type="entry name" value="NAD(P)-bd_dom_sf"/>
</dbReference>
<dbReference type="PANTHER" id="PTHR43157">
    <property type="entry name" value="PHOSPHATIDYLINOSITOL-GLYCAN BIOSYNTHESIS CLASS F PROTEIN-RELATED"/>
    <property type="match status" value="1"/>
</dbReference>
<dbReference type="EMBL" id="MU865315">
    <property type="protein sequence ID" value="KAK4228726.1"/>
    <property type="molecule type" value="Genomic_DNA"/>
</dbReference>